<feature type="compositionally biased region" description="Polar residues" evidence="1">
    <location>
        <begin position="31"/>
        <end position="40"/>
    </location>
</feature>
<evidence type="ECO:0000256" key="1">
    <source>
        <dbReference type="SAM" id="MobiDB-lite"/>
    </source>
</evidence>
<reference evidence="2" key="1">
    <citation type="submission" date="2021-06" db="EMBL/GenBank/DDBJ databases">
        <authorList>
            <person name="Kallberg Y."/>
            <person name="Tangrot J."/>
            <person name="Rosling A."/>
        </authorList>
    </citation>
    <scope>NUCLEOTIDE SEQUENCE</scope>
    <source>
        <strain evidence="2">IN212</strain>
    </source>
</reference>
<dbReference type="AlphaFoldDB" id="A0A9N9NTV2"/>
<sequence length="52" mass="5992">DYQKPQNKSFSEIEQVGEIVKKIEDQQQINIHNPSRDITFNSNNSVNSPNSM</sequence>
<protein>
    <submittedName>
        <fullName evidence="2">2009_t:CDS:1</fullName>
    </submittedName>
</protein>
<feature type="region of interest" description="Disordered" evidence="1">
    <location>
        <begin position="31"/>
        <end position="52"/>
    </location>
</feature>
<evidence type="ECO:0000313" key="3">
    <source>
        <dbReference type="Proteomes" id="UP000789396"/>
    </source>
</evidence>
<evidence type="ECO:0000313" key="2">
    <source>
        <dbReference type="EMBL" id="CAG8759817.1"/>
    </source>
</evidence>
<comment type="caution">
    <text evidence="2">The sequence shown here is derived from an EMBL/GenBank/DDBJ whole genome shotgun (WGS) entry which is preliminary data.</text>
</comment>
<feature type="compositionally biased region" description="Low complexity" evidence="1">
    <location>
        <begin position="41"/>
        <end position="52"/>
    </location>
</feature>
<name>A0A9N9NTV2_9GLOM</name>
<keyword evidence="3" id="KW-1185">Reference proteome</keyword>
<dbReference type="Proteomes" id="UP000789396">
    <property type="component" value="Unassembled WGS sequence"/>
</dbReference>
<proteinExistence type="predicted"/>
<dbReference type="EMBL" id="CAJVPZ010040538">
    <property type="protein sequence ID" value="CAG8759817.1"/>
    <property type="molecule type" value="Genomic_DNA"/>
</dbReference>
<feature type="non-terminal residue" evidence="2">
    <location>
        <position position="52"/>
    </location>
</feature>
<gene>
    <name evidence="2" type="ORF">RFULGI_LOCUS14219</name>
</gene>
<organism evidence="2 3">
    <name type="scientific">Racocetra fulgida</name>
    <dbReference type="NCBI Taxonomy" id="60492"/>
    <lineage>
        <taxon>Eukaryota</taxon>
        <taxon>Fungi</taxon>
        <taxon>Fungi incertae sedis</taxon>
        <taxon>Mucoromycota</taxon>
        <taxon>Glomeromycotina</taxon>
        <taxon>Glomeromycetes</taxon>
        <taxon>Diversisporales</taxon>
        <taxon>Gigasporaceae</taxon>
        <taxon>Racocetra</taxon>
    </lineage>
</organism>
<accession>A0A9N9NTV2</accession>
<feature type="non-terminal residue" evidence="2">
    <location>
        <position position="1"/>
    </location>
</feature>